<reference evidence="1 2" key="1">
    <citation type="submission" date="2018-07" db="EMBL/GenBank/DDBJ databases">
        <authorList>
            <person name="Quirk P.G."/>
            <person name="Krulwich T.A."/>
        </authorList>
    </citation>
    <scope>NUCLEOTIDE SEQUENCE [LARGE SCALE GENOMIC DNA]</scope>
    <source>
        <strain evidence="1 2">CC-BB4</strain>
    </source>
</reference>
<dbReference type="Proteomes" id="UP000254889">
    <property type="component" value="Chromosome"/>
</dbReference>
<evidence type="ECO:0000313" key="1">
    <source>
        <dbReference type="EMBL" id="AXK79891.1"/>
    </source>
</evidence>
<keyword evidence="2" id="KW-1185">Reference proteome</keyword>
<evidence type="ECO:0000313" key="2">
    <source>
        <dbReference type="Proteomes" id="UP000254889"/>
    </source>
</evidence>
<dbReference type="OrthoDB" id="7300871at2"/>
<gene>
    <name evidence="1" type="ORF">DW352_04780</name>
</gene>
<sequence>MADQRQLDRVTAFAVERVNEARAVDDPFLHLELDRFFPDDIYQQIVASLPSLTEYRPMSGRSKDSNRADGSPTRVKIDLFPEYTRLLPREDRALWDLVGRSLCSSALQDAFMRRLAPGLERRFGEDFADVGMFPVPVLTRDVSGYSIPPHTDTHWKGITVLIYLPPDDTLQHIGTVVHEKMADGSFRRAGQGRFAPNSGMAFAVGDNTWHSVDPVGPEVETRDLIILQYFVDSGLLRMLRNRGKRLGNMLRNEMGRLARVSK</sequence>
<dbReference type="AlphaFoldDB" id="A0A345ZSJ4"/>
<dbReference type="KEGG" id="ptaw:DW352_04780"/>
<dbReference type="EMBL" id="CP031417">
    <property type="protein sequence ID" value="AXK79891.1"/>
    <property type="molecule type" value="Genomic_DNA"/>
</dbReference>
<dbReference type="RefSeq" id="WP_115689012.1">
    <property type="nucleotide sequence ID" value="NZ_CP031417.1"/>
</dbReference>
<protein>
    <recommendedName>
        <fullName evidence="3">2OG-Fe(II) oxygenase</fullName>
    </recommendedName>
</protein>
<dbReference type="Gene3D" id="2.60.120.620">
    <property type="entry name" value="q2cbj1_9rhob like domain"/>
    <property type="match status" value="1"/>
</dbReference>
<name>A0A345ZSJ4_9HYPH</name>
<evidence type="ECO:0008006" key="3">
    <source>
        <dbReference type="Google" id="ProtNLM"/>
    </source>
</evidence>
<accession>A0A345ZSJ4</accession>
<organism evidence="1 2">
    <name type="scientific">Pseudolabrys taiwanensis</name>
    <dbReference type="NCBI Taxonomy" id="331696"/>
    <lineage>
        <taxon>Bacteria</taxon>
        <taxon>Pseudomonadati</taxon>
        <taxon>Pseudomonadota</taxon>
        <taxon>Alphaproteobacteria</taxon>
        <taxon>Hyphomicrobiales</taxon>
        <taxon>Xanthobacteraceae</taxon>
        <taxon>Pseudolabrys</taxon>
    </lineage>
</organism>
<proteinExistence type="predicted"/>